<feature type="domain" description="CCR4-NOT transcription complex subunit 1" evidence="10">
    <location>
        <begin position="923"/>
        <end position="1066"/>
    </location>
</feature>
<dbReference type="Pfam" id="PF16417">
    <property type="entry name" value="CNOT1_TTP_bind"/>
    <property type="match status" value="1"/>
</dbReference>
<feature type="domain" description="CCR4-NOT transcription complex subunit 1 TTP binding" evidence="12">
    <location>
        <begin position="395"/>
        <end position="568"/>
    </location>
</feature>
<dbReference type="Pfam" id="PF16415">
    <property type="entry name" value="CNOT1_CAF1_bind"/>
    <property type="match status" value="1"/>
</dbReference>
<keyword evidence="2" id="KW-0678">Repressor</keyword>
<name>A0AAD5U2Z0_9FUNG</name>
<keyword evidence="4" id="KW-0804">Transcription</keyword>
<dbReference type="GO" id="GO:0060090">
    <property type="term" value="F:molecular adaptor activity"/>
    <property type="evidence" value="ECO:0007669"/>
    <property type="project" value="TreeGrafter"/>
</dbReference>
<evidence type="ECO:0000259" key="14">
    <source>
        <dbReference type="Pfam" id="PF25097"/>
    </source>
</evidence>
<dbReference type="Proteomes" id="UP001211065">
    <property type="component" value="Unassembled WGS sequence"/>
</dbReference>
<evidence type="ECO:0000259" key="9">
    <source>
        <dbReference type="Pfam" id="PF04054"/>
    </source>
</evidence>
<dbReference type="InterPro" id="IPR040398">
    <property type="entry name" value="Not1"/>
</dbReference>
<dbReference type="CDD" id="cd20710">
    <property type="entry name" value="NOT1_connector"/>
    <property type="match status" value="1"/>
</dbReference>
<evidence type="ECO:0000256" key="7">
    <source>
        <dbReference type="ARBA" id="ARBA00074459"/>
    </source>
</evidence>
<evidence type="ECO:0000256" key="8">
    <source>
        <dbReference type="SAM" id="MobiDB-lite"/>
    </source>
</evidence>
<protein>
    <recommendedName>
        <fullName evidence="7">General negative regulator of transcription subunit 1</fullName>
    </recommendedName>
</protein>
<dbReference type="InterPro" id="IPR032194">
    <property type="entry name" value="CNOT1_HEAT"/>
</dbReference>
<comment type="caution">
    <text evidence="15">The sequence shown here is derived from an EMBL/GenBank/DDBJ whole genome shotgun (WGS) entry which is preliminary data.</text>
</comment>
<feature type="domain" description="CCR4-NOT transcription complex subunit 1-like NOT1 connector" evidence="14">
    <location>
        <begin position="1146"/>
        <end position="1328"/>
    </location>
</feature>
<feature type="region of interest" description="Disordered" evidence="8">
    <location>
        <begin position="389"/>
        <end position="415"/>
    </location>
</feature>
<dbReference type="GO" id="GO:0017148">
    <property type="term" value="P:negative regulation of translation"/>
    <property type="evidence" value="ECO:0007669"/>
    <property type="project" value="InterPro"/>
</dbReference>
<feature type="domain" description="CCR4-Not complex component Not1 C-terminal" evidence="9">
    <location>
        <begin position="1497"/>
        <end position="1857"/>
    </location>
</feature>
<evidence type="ECO:0000259" key="12">
    <source>
        <dbReference type="Pfam" id="PF16417"/>
    </source>
</evidence>
<evidence type="ECO:0000256" key="4">
    <source>
        <dbReference type="ARBA" id="ARBA00023163"/>
    </source>
</evidence>
<evidence type="ECO:0000256" key="1">
    <source>
        <dbReference type="ARBA" id="ARBA00004123"/>
    </source>
</evidence>
<dbReference type="Pfam" id="PF25097">
    <property type="entry name" value="ARM_Cnot1"/>
    <property type="match status" value="1"/>
</dbReference>
<dbReference type="PANTHER" id="PTHR13162">
    <property type="entry name" value="CCR4-NOT TRANSCRIPTION COMPLEX"/>
    <property type="match status" value="1"/>
</dbReference>
<accession>A0AAD5U2Z0</accession>
<dbReference type="Pfam" id="PF04054">
    <property type="entry name" value="Not1"/>
    <property type="match status" value="1"/>
</dbReference>
<dbReference type="GO" id="GO:0030015">
    <property type="term" value="C:CCR4-NOT core complex"/>
    <property type="evidence" value="ECO:0007669"/>
    <property type="project" value="InterPro"/>
</dbReference>
<evidence type="ECO:0000259" key="10">
    <source>
        <dbReference type="Pfam" id="PF12842"/>
    </source>
</evidence>
<dbReference type="Pfam" id="PF16418">
    <property type="entry name" value="CNOT1_HEAT"/>
    <property type="match status" value="1"/>
</dbReference>
<evidence type="ECO:0000256" key="5">
    <source>
        <dbReference type="ARBA" id="ARBA00023242"/>
    </source>
</evidence>
<organism evidence="15 16">
    <name type="scientific">Clydaea vesicula</name>
    <dbReference type="NCBI Taxonomy" id="447962"/>
    <lineage>
        <taxon>Eukaryota</taxon>
        <taxon>Fungi</taxon>
        <taxon>Fungi incertae sedis</taxon>
        <taxon>Chytridiomycota</taxon>
        <taxon>Chytridiomycota incertae sedis</taxon>
        <taxon>Chytridiomycetes</taxon>
        <taxon>Lobulomycetales</taxon>
        <taxon>Lobulomycetaceae</taxon>
        <taxon>Clydaea</taxon>
    </lineage>
</organism>
<keyword evidence="3" id="KW-0805">Transcription regulation</keyword>
<dbReference type="InterPro" id="IPR055454">
    <property type="entry name" value="CNOT1-like_NOT1_connector"/>
</dbReference>
<dbReference type="GO" id="GO:0000932">
    <property type="term" value="C:P-body"/>
    <property type="evidence" value="ECO:0007669"/>
    <property type="project" value="TreeGrafter"/>
</dbReference>
<evidence type="ECO:0000313" key="16">
    <source>
        <dbReference type="Proteomes" id="UP001211065"/>
    </source>
</evidence>
<dbReference type="GO" id="GO:0000289">
    <property type="term" value="P:nuclear-transcribed mRNA poly(A) tail shortening"/>
    <property type="evidence" value="ECO:0007669"/>
    <property type="project" value="UniProtKB-ARBA"/>
</dbReference>
<feature type="region of interest" description="Disordered" evidence="8">
    <location>
        <begin position="874"/>
        <end position="894"/>
    </location>
</feature>
<evidence type="ECO:0000256" key="6">
    <source>
        <dbReference type="ARBA" id="ARBA00059181"/>
    </source>
</evidence>
<feature type="compositionally biased region" description="Low complexity" evidence="8">
    <location>
        <begin position="874"/>
        <end position="886"/>
    </location>
</feature>
<comment type="subcellular location">
    <subcellularLocation>
        <location evidence="1">Nucleus</location>
    </subcellularLocation>
</comment>
<reference evidence="15" key="1">
    <citation type="submission" date="2020-05" db="EMBL/GenBank/DDBJ databases">
        <title>Phylogenomic resolution of chytrid fungi.</title>
        <authorList>
            <person name="Stajich J.E."/>
            <person name="Amses K."/>
            <person name="Simmons R."/>
            <person name="Seto K."/>
            <person name="Myers J."/>
            <person name="Bonds A."/>
            <person name="Quandt C.A."/>
            <person name="Barry K."/>
            <person name="Liu P."/>
            <person name="Grigoriev I."/>
            <person name="Longcore J.E."/>
            <person name="James T.Y."/>
        </authorList>
    </citation>
    <scope>NUCLEOTIDE SEQUENCE</scope>
    <source>
        <strain evidence="15">JEL0476</strain>
    </source>
</reference>
<evidence type="ECO:0000256" key="3">
    <source>
        <dbReference type="ARBA" id="ARBA00023015"/>
    </source>
</evidence>
<feature type="domain" description="CCR4-NOT transcription complex subunit 1 HEAT repeat" evidence="13">
    <location>
        <begin position="226"/>
        <end position="365"/>
    </location>
</feature>
<dbReference type="Gene3D" id="1.25.40.840">
    <property type="entry name" value="CCR4-NOT transcription complex subunit 1 TTP binding domain"/>
    <property type="match status" value="1"/>
</dbReference>
<dbReference type="PANTHER" id="PTHR13162:SF8">
    <property type="entry name" value="CCR4-NOT TRANSCRIPTION COMPLEX SUBUNIT 1"/>
    <property type="match status" value="1"/>
</dbReference>
<dbReference type="Gene3D" id="1.25.40.790">
    <property type="match status" value="1"/>
</dbReference>
<dbReference type="Pfam" id="PF12842">
    <property type="entry name" value="DUF3819"/>
    <property type="match status" value="1"/>
</dbReference>
<evidence type="ECO:0000259" key="11">
    <source>
        <dbReference type="Pfam" id="PF16415"/>
    </source>
</evidence>
<evidence type="ECO:0000259" key="13">
    <source>
        <dbReference type="Pfam" id="PF16418"/>
    </source>
</evidence>
<feature type="compositionally biased region" description="Low complexity" evidence="8">
    <location>
        <begin position="401"/>
        <end position="415"/>
    </location>
</feature>
<dbReference type="InterPro" id="IPR038535">
    <property type="entry name" value="CNOT1_TTP_bind_sf"/>
</dbReference>
<proteinExistence type="predicted"/>
<gene>
    <name evidence="15" type="ORF">HK099_003913</name>
</gene>
<dbReference type="InterPro" id="IPR024557">
    <property type="entry name" value="CNOT1_dom_4"/>
</dbReference>
<dbReference type="Gene3D" id="1.25.40.180">
    <property type="match status" value="1"/>
</dbReference>
<evidence type="ECO:0000256" key="2">
    <source>
        <dbReference type="ARBA" id="ARBA00022491"/>
    </source>
</evidence>
<dbReference type="EMBL" id="JADGJW010000264">
    <property type="protein sequence ID" value="KAJ3220906.1"/>
    <property type="molecule type" value="Genomic_DNA"/>
</dbReference>
<dbReference type="GO" id="GO:0005634">
    <property type="term" value="C:nucleus"/>
    <property type="evidence" value="ECO:0007669"/>
    <property type="project" value="UniProtKB-SubCell"/>
</dbReference>
<keyword evidence="16" id="KW-1185">Reference proteome</keyword>
<keyword evidence="5" id="KW-0539">Nucleus</keyword>
<dbReference type="InterPro" id="IPR032193">
    <property type="entry name" value="CNOT1_TTP_bind"/>
</dbReference>
<dbReference type="Gene3D" id="1.25.40.800">
    <property type="match status" value="1"/>
</dbReference>
<feature type="domain" description="CCR4-NOT transcription complex subunit 1 CAF1-binding" evidence="11">
    <location>
        <begin position="635"/>
        <end position="855"/>
    </location>
</feature>
<dbReference type="InterPro" id="IPR032191">
    <property type="entry name" value="CNOT1_CAF1_bind"/>
</dbReference>
<evidence type="ECO:0000313" key="15">
    <source>
        <dbReference type="EMBL" id="KAJ3220906.1"/>
    </source>
</evidence>
<comment type="function">
    <text evidence="6">Acts as a component of the CCR4-NOT core complex, which in the nucleus seems to be a general transcription factor, and in the cytoplasm the major mRNA deadenylase involved in mRNA turnover. The NOT protein subcomplex negatively regulates the basal and activated transcription of many genes. Preferentially affects TC-type TATA element-dependent transcription. Could directly or indirectly inhibit component(s) of the general transcription machinery.</text>
</comment>
<dbReference type="InterPro" id="IPR007196">
    <property type="entry name" value="CCR4-Not_Not1_C"/>
</dbReference>
<sequence>MSQQITLSSVLNDVGYAGTASESNLNIVIDMLSQKPTEHDIGKTLVMFSNTQTSLSPTSPVFPQTPPQLSWNIPLFIKTILTKYSKSNMVLEWPRLIKSSLDSKDFEIKQLQFIFNTYKLGNKAKWDHQNKKSQFLYSLLQNYSELIILNKTLVTKIFVNENTQQNSLTQSWQNNAFNSLDFFLQVLNFSQFDQDLKKLFDHFQINFPELICIGLSMLKTQTQYSQEIFQKLFITFITGHPNSNFVLQRVWMNSQPLLIESLIQIYKKDKSTLSRILDISQDLKALSKILDVKPYYFTIDLASLASRRDYLNLEKWLLDKTKEDGDNFIKVCLEFLYEKVMVDFGGAGGVGLSNDVVTIFIRILQNQSNYMSPENSAVLNEIITATSHSYQRNNPEEEAVPTPTTSTSAHPSFSPDVEEEATTYFFRIYKGEIRIPQMIELLLLYKSSQNRREQDLCNCIIQSLFDEYKFFPGYPEKHLLLTSLLFGSLIQHQICSGNALGNALRYILDACRQPPSSPLFSFGVQSLRQFQSRLLEWPQYCSLLLQIPHLESQCPDIVAFIKKHGGQQNITIDDQMKLPESRNSQQQYGLSVQENSNNTSNIMGLNDDDEDSEAYPAFSALKVDIIEHEENMFYPPAEAQQDKILFIINNISPTNVDQKITEMKDIFINEYSKWLSAYIVSKRVSIEPNFHLLYVQFLSGLSSPILDKLLLLETYSSIKVLLNSKKTVISSEERTLLKNLGMWLGILTVARNKPIKQKNLSFKDLLLEGYDNSRLIVVIPFVCKVLEQCMNSIVFKPPNPWLMATMKLLSELYHFADLKLNLKFEIEVLCKSAKLDVKDITPTNFLKSRPKHRQEESQLAKNFERLAIAPSTVSAPPSALSSTSTTFNTTQGGSSGEDVSIGYPNLVNFLTFNASLPIFQAQPSLKRIVHFAIDRAIREIINPVVERSVTIAGIATRELVVKDFALEPDENKMRKAAHLMVQSLSGSLASVTSREPLRMSMTQHLRTLFSQNGISEQAIPEQAIFILVADNLELACSVVEKSASEKAIAEIDEGLAHNFLNRRKHRERTGQPYYDFAIYSSSRYPSTLPESLRLKPNGLALQQLRVYEDFARLPRIVAQEQTFAEENVPLQTAQAVDKFTQFLIELEKVFPQMDIGSVTALPPQHDIHTILVHAPSIVNQSCNKDEVALILSQRVLNLLFKHESQLPLETYVLLLERVCETSKKVAKEVFQWLLFNDDDRKYNVATFVTILQARLLSVPELDMQLARLIDAGRMSVTEFAQKLARRCILEEPVLATQNDFFNCIDMFTKLVQRGKASDSVVEFMDALKKLNTFNPLKEYIGKDIDNPNLREQLIILFNDWVGLYHHPSSTEKVQVAHVNHLISQGILSSEDISSLFFRVCVEQSVEIYIKNKAAQGVPHVFAFQAVDAFARLIILLVKQFNDPHANGQNINLNISKINLATKILSIILLVLVHNHEQQRNNFNQRPLFRLFSTLLNDLHYFETSLQHIYFQILTAISNTFHTLQPSFLPGYTFSWLQLISHRHFLPKLLNAENQKGWAFYQRLMIDLFKYMAPFVKKKELSEPVRLLYRGTLRVLLILLHDFPEFLCCYHFSFMDVIPHQCVQLRNVILSAYPVLMNLPDPFSTNLSVTSLAPENHIAPQILSDYTSSLVTSNLKGELDIFLKNRAPMSFLTNLKNRLIMPHQDGSGGKYVVHLINSLVLYVGIHAINISQSKNTANSLSGFSPSAPNDIFQQLVNDLDSEGRYFVLSAIANQLRFPNSHTNFFCGLMLSIFADAKQEIIQEQVTRVLLERLIVNRPHPHGLLITFIELIRNPRFNFWEHTKFFRCAPEIEKLYTSVAKSIGLIISPQ</sequence>
<dbReference type="FunFam" id="1.25.40.180:FF:000012">
    <property type="entry name" value="Ccr4-Not transcription complex subunit"/>
    <property type="match status" value="1"/>
</dbReference>